<sequence length="69" mass="7589">MAVVEAVAEEKSPAIVALIPSVIKYGGLNYLTRFIKTAAENMPVSMPLHLDHGEGMETVKNVWRRASHL</sequence>
<accession>A0A2R7Y283</accession>
<evidence type="ECO:0000313" key="1">
    <source>
        <dbReference type="EMBL" id="PUA31573.1"/>
    </source>
</evidence>
<dbReference type="Proteomes" id="UP000244066">
    <property type="component" value="Unassembled WGS sequence"/>
</dbReference>
<gene>
    <name evidence="1" type="ORF">B9J98_05745</name>
</gene>
<dbReference type="GO" id="GO:0016832">
    <property type="term" value="F:aldehyde-lyase activity"/>
    <property type="evidence" value="ECO:0007669"/>
    <property type="project" value="InterPro"/>
</dbReference>
<dbReference type="AlphaFoldDB" id="A0A2R7Y283"/>
<protein>
    <submittedName>
        <fullName evidence="1">Uncharacterized protein</fullName>
    </submittedName>
</protein>
<proteinExistence type="predicted"/>
<dbReference type="InterPro" id="IPR013785">
    <property type="entry name" value="Aldolase_TIM"/>
</dbReference>
<dbReference type="InterPro" id="IPR000771">
    <property type="entry name" value="FBA_II"/>
</dbReference>
<dbReference type="Gene3D" id="3.20.20.70">
    <property type="entry name" value="Aldolase class I"/>
    <property type="match status" value="1"/>
</dbReference>
<reference evidence="1 2" key="1">
    <citation type="submission" date="2017-04" db="EMBL/GenBank/DDBJ databases">
        <title>Draft Aigarchaeota genome from a New Zealand hot spring.</title>
        <authorList>
            <person name="Reysenbach A.-L."/>
            <person name="Donaho J.A."/>
            <person name="Gerhart J."/>
            <person name="Kelley J.F."/>
            <person name="Kouba K."/>
            <person name="Podar M."/>
            <person name="Stott M."/>
        </authorList>
    </citation>
    <scope>NUCLEOTIDE SEQUENCE [LARGE SCALE GENOMIC DNA]</scope>
    <source>
        <strain evidence="1">NZ13_MG1</strain>
    </source>
</reference>
<organism evidence="1 2">
    <name type="scientific">Candidatus Terraquivivens tikiterensis</name>
    <dbReference type="NCBI Taxonomy" id="1980982"/>
    <lineage>
        <taxon>Archaea</taxon>
        <taxon>Nitrososphaerota</taxon>
        <taxon>Candidatus Wolframiiraptoraceae</taxon>
        <taxon>Candidatus Terraquivivens</taxon>
    </lineage>
</organism>
<dbReference type="Pfam" id="PF01116">
    <property type="entry name" value="F_bP_aldolase"/>
    <property type="match status" value="1"/>
</dbReference>
<dbReference type="EMBL" id="NDWU01000015">
    <property type="protein sequence ID" value="PUA31573.1"/>
    <property type="molecule type" value="Genomic_DNA"/>
</dbReference>
<dbReference type="GO" id="GO:0008270">
    <property type="term" value="F:zinc ion binding"/>
    <property type="evidence" value="ECO:0007669"/>
    <property type="project" value="InterPro"/>
</dbReference>
<comment type="caution">
    <text evidence="1">The sequence shown here is derived from an EMBL/GenBank/DDBJ whole genome shotgun (WGS) entry which is preliminary data.</text>
</comment>
<dbReference type="SUPFAM" id="SSF51569">
    <property type="entry name" value="Aldolase"/>
    <property type="match status" value="1"/>
</dbReference>
<evidence type="ECO:0000313" key="2">
    <source>
        <dbReference type="Proteomes" id="UP000244066"/>
    </source>
</evidence>
<name>A0A2R7Y283_9ARCH</name>
<dbReference type="GO" id="GO:0005975">
    <property type="term" value="P:carbohydrate metabolic process"/>
    <property type="evidence" value="ECO:0007669"/>
    <property type="project" value="InterPro"/>
</dbReference>